<dbReference type="EMBL" id="JAMKFB020000017">
    <property type="protein sequence ID" value="KAL0169704.1"/>
    <property type="molecule type" value="Genomic_DNA"/>
</dbReference>
<evidence type="ECO:0000256" key="1">
    <source>
        <dbReference type="ARBA" id="ARBA00022473"/>
    </source>
</evidence>
<dbReference type="Proteomes" id="UP001529510">
    <property type="component" value="Unassembled WGS sequence"/>
</dbReference>
<dbReference type="PANTHER" id="PTHR11309:SF22">
    <property type="entry name" value="FRIZZLED-3"/>
    <property type="match status" value="1"/>
</dbReference>
<proteinExistence type="predicted"/>
<evidence type="ECO:0000313" key="3">
    <source>
        <dbReference type="Proteomes" id="UP001529510"/>
    </source>
</evidence>
<keyword evidence="3" id="KW-1185">Reference proteome</keyword>
<accession>A0ABD0P6R6</accession>
<dbReference type="AlphaFoldDB" id="A0ABD0P6R6"/>
<protein>
    <submittedName>
        <fullName evidence="2">Uncharacterized protein</fullName>
    </submittedName>
</protein>
<dbReference type="SUPFAM" id="SSF63501">
    <property type="entry name" value="Frizzled cysteine-rich domain"/>
    <property type="match status" value="1"/>
</dbReference>
<dbReference type="InterPro" id="IPR036790">
    <property type="entry name" value="Frizzled_dom_sf"/>
</dbReference>
<comment type="caution">
    <text evidence="2">The sequence shown here is derived from an EMBL/GenBank/DDBJ whole genome shotgun (WGS) entry which is preliminary data.</text>
</comment>
<dbReference type="InterPro" id="IPR015526">
    <property type="entry name" value="Frizzled/SFRP"/>
</dbReference>
<gene>
    <name evidence="2" type="ORF">M9458_034300</name>
</gene>
<dbReference type="PANTHER" id="PTHR11309">
    <property type="entry name" value="FRIZZLED"/>
    <property type="match status" value="1"/>
</dbReference>
<reference evidence="2 3" key="1">
    <citation type="submission" date="2024-05" db="EMBL/GenBank/DDBJ databases">
        <title>Genome sequencing and assembly of Indian major carp, Cirrhinus mrigala (Hamilton, 1822).</title>
        <authorList>
            <person name="Mohindra V."/>
            <person name="Chowdhury L.M."/>
            <person name="Lal K."/>
            <person name="Jena J.K."/>
        </authorList>
    </citation>
    <scope>NUCLEOTIDE SEQUENCE [LARGE SCALE GENOMIC DNA]</scope>
    <source>
        <strain evidence="2">CM1030</strain>
        <tissue evidence="2">Blood</tissue>
    </source>
</reference>
<keyword evidence="1" id="KW-0217">Developmental protein</keyword>
<feature type="non-terminal residue" evidence="2">
    <location>
        <position position="1"/>
    </location>
</feature>
<dbReference type="Gene3D" id="1.10.2000.10">
    <property type="entry name" value="Frizzled cysteine-rich domain"/>
    <property type="match status" value="1"/>
</dbReference>
<sequence>AVLLLSLFTSSLGIHMDSVGSHSMFTCESIGLRMCQDLPYNTTFMPNLLNHYDQQTAALAME</sequence>
<feature type="non-terminal residue" evidence="2">
    <location>
        <position position="62"/>
    </location>
</feature>
<evidence type="ECO:0000313" key="2">
    <source>
        <dbReference type="EMBL" id="KAL0169704.1"/>
    </source>
</evidence>
<organism evidence="2 3">
    <name type="scientific">Cirrhinus mrigala</name>
    <name type="common">Mrigala</name>
    <dbReference type="NCBI Taxonomy" id="683832"/>
    <lineage>
        <taxon>Eukaryota</taxon>
        <taxon>Metazoa</taxon>
        <taxon>Chordata</taxon>
        <taxon>Craniata</taxon>
        <taxon>Vertebrata</taxon>
        <taxon>Euteleostomi</taxon>
        <taxon>Actinopterygii</taxon>
        <taxon>Neopterygii</taxon>
        <taxon>Teleostei</taxon>
        <taxon>Ostariophysi</taxon>
        <taxon>Cypriniformes</taxon>
        <taxon>Cyprinidae</taxon>
        <taxon>Labeoninae</taxon>
        <taxon>Labeonini</taxon>
        <taxon>Cirrhinus</taxon>
    </lineage>
</organism>
<name>A0ABD0P6R6_CIRMR</name>